<protein>
    <submittedName>
        <fullName evidence="4">Glycerol-3-phosphate ABC transporter ATP-binding protein UgpC</fullName>
    </submittedName>
</protein>
<evidence type="ECO:0000313" key="5">
    <source>
        <dbReference type="Proteomes" id="UP000029223"/>
    </source>
</evidence>
<reference evidence="5" key="2">
    <citation type="submission" date="2014-09" db="EMBL/GenBank/DDBJ databases">
        <authorList>
            <consortium name="NBRP consortium"/>
            <person name="Sawabe T."/>
            <person name="Meirelles P."/>
            <person name="Nakanishi M."/>
            <person name="Sayaka M."/>
            <person name="Hattori M."/>
            <person name="Ohkuma M."/>
        </authorList>
    </citation>
    <scope>NUCLEOTIDE SEQUENCE [LARGE SCALE GENOMIC DNA]</scope>
    <source>
        <strain evidence="5">JCM 19239</strain>
    </source>
</reference>
<dbReference type="GO" id="GO:0005524">
    <property type="term" value="F:ATP binding"/>
    <property type="evidence" value="ECO:0007669"/>
    <property type="project" value="UniProtKB-KW"/>
</dbReference>
<dbReference type="Pfam" id="PF08402">
    <property type="entry name" value="TOBE_2"/>
    <property type="match status" value="1"/>
</dbReference>
<dbReference type="SUPFAM" id="SSF50331">
    <property type="entry name" value="MOP-like"/>
    <property type="match status" value="1"/>
</dbReference>
<sequence>MKLTEDNPWFHVEVELIEALGADLLLYCKTLGSEDQKLVVRVEGHSKIAIGEQLGIDIDLEHVHLFDSKTSKRIHFDANAEQQEVINA</sequence>
<dbReference type="InterPro" id="IPR013611">
    <property type="entry name" value="Transp-assoc_OB_typ2"/>
</dbReference>
<evidence type="ECO:0000256" key="2">
    <source>
        <dbReference type="ARBA" id="ARBA00023136"/>
    </source>
</evidence>
<evidence type="ECO:0000256" key="1">
    <source>
        <dbReference type="ARBA" id="ARBA00022475"/>
    </source>
</evidence>
<keyword evidence="4" id="KW-0067">ATP-binding</keyword>
<keyword evidence="5" id="KW-1185">Reference proteome</keyword>
<keyword evidence="1" id="KW-1003">Cell membrane</keyword>
<dbReference type="InterPro" id="IPR008995">
    <property type="entry name" value="Mo/tungstate-bd_C_term_dom"/>
</dbReference>
<gene>
    <name evidence="4" type="ORF">JCM19239_149</name>
</gene>
<dbReference type="Proteomes" id="UP000029223">
    <property type="component" value="Unassembled WGS sequence"/>
</dbReference>
<accession>A0ABQ0JD10</accession>
<dbReference type="EMBL" id="BBMS01000020">
    <property type="protein sequence ID" value="GAL26647.1"/>
    <property type="molecule type" value="Genomic_DNA"/>
</dbReference>
<organism evidence="4 5">
    <name type="scientific">Vibrio variabilis</name>
    <dbReference type="NCBI Taxonomy" id="990271"/>
    <lineage>
        <taxon>Bacteria</taxon>
        <taxon>Pseudomonadati</taxon>
        <taxon>Pseudomonadota</taxon>
        <taxon>Gammaproteobacteria</taxon>
        <taxon>Vibrionales</taxon>
        <taxon>Vibrionaceae</taxon>
        <taxon>Vibrio</taxon>
    </lineage>
</organism>
<name>A0ABQ0JD10_9VIBR</name>
<evidence type="ECO:0000259" key="3">
    <source>
        <dbReference type="Pfam" id="PF08402"/>
    </source>
</evidence>
<dbReference type="Gene3D" id="2.40.50.100">
    <property type="match status" value="1"/>
</dbReference>
<dbReference type="InterPro" id="IPR012340">
    <property type="entry name" value="NA-bd_OB-fold"/>
</dbReference>
<keyword evidence="2" id="KW-0472">Membrane</keyword>
<dbReference type="Gene3D" id="2.40.50.140">
    <property type="entry name" value="Nucleic acid-binding proteins"/>
    <property type="match status" value="1"/>
</dbReference>
<reference evidence="5" key="1">
    <citation type="submission" date="2014-09" db="EMBL/GenBank/DDBJ databases">
        <title>Vibrio variabilis JCM 19239. (C206) whole genome shotgun sequence.</title>
        <authorList>
            <person name="Sawabe T."/>
            <person name="Meirelles P."/>
            <person name="Nakanishi M."/>
            <person name="Sayaka M."/>
            <person name="Hattori M."/>
            <person name="Ohkuma M."/>
        </authorList>
    </citation>
    <scope>NUCLEOTIDE SEQUENCE [LARGE SCALE GENOMIC DNA]</scope>
    <source>
        <strain evidence="5">JCM 19239</strain>
    </source>
</reference>
<feature type="domain" description="Transport-associated OB type 2" evidence="3">
    <location>
        <begin position="4"/>
        <end position="66"/>
    </location>
</feature>
<proteinExistence type="predicted"/>
<evidence type="ECO:0000313" key="4">
    <source>
        <dbReference type="EMBL" id="GAL26647.1"/>
    </source>
</evidence>
<keyword evidence="4" id="KW-0547">Nucleotide-binding</keyword>
<comment type="caution">
    <text evidence="4">The sequence shown here is derived from an EMBL/GenBank/DDBJ whole genome shotgun (WGS) entry which is preliminary data.</text>
</comment>